<evidence type="ECO:0000256" key="7">
    <source>
        <dbReference type="ARBA" id="ARBA00047464"/>
    </source>
</evidence>
<reference evidence="17 18" key="1">
    <citation type="submission" date="2015-09" db="EMBL/GenBank/DDBJ databases">
        <authorList>
            <consortium name="Pathogen Informatics"/>
        </authorList>
    </citation>
    <scope>NUCLEOTIDE SEQUENCE [LARGE SCALE GENOMIC DNA]</scope>
    <source>
        <strain evidence="17 18">2789STDY5608850</strain>
    </source>
</reference>
<evidence type="ECO:0000256" key="13">
    <source>
        <dbReference type="RuleBase" id="RU000584"/>
    </source>
</evidence>
<evidence type="ECO:0000259" key="14">
    <source>
        <dbReference type="Pfam" id="PF00745"/>
    </source>
</evidence>
<evidence type="ECO:0000256" key="1">
    <source>
        <dbReference type="ARBA" id="ARBA00005059"/>
    </source>
</evidence>
<dbReference type="GO" id="GO:0050661">
    <property type="term" value="F:NADP binding"/>
    <property type="evidence" value="ECO:0007669"/>
    <property type="project" value="InterPro"/>
</dbReference>
<feature type="active site" description="Nucleophile" evidence="8 9">
    <location>
        <position position="50"/>
    </location>
</feature>
<evidence type="ECO:0000256" key="11">
    <source>
        <dbReference type="PIRSR" id="PIRSR000445-3"/>
    </source>
</evidence>
<protein>
    <recommendedName>
        <fullName evidence="3 8">Glutamyl-tRNA reductase</fullName>
        <shortName evidence="8">GluTR</shortName>
        <ecNumber evidence="3 8">1.2.1.70</ecNumber>
    </recommendedName>
</protein>
<name>A0A173YMP5_9FIRM</name>
<evidence type="ECO:0000313" key="17">
    <source>
        <dbReference type="EMBL" id="CUN64058.1"/>
    </source>
</evidence>
<sequence>MGIFMIGIDHSRAAVDIRSVFAFTKKNSAEFMHRLKAEKGVAGCVVLSTCNRTELYVSIREESSISLYDFLCREKGISGEKFREYFTERKDTAAVEHLFYLSSGLKSQILAEDQIITQVKDALALAREEYCTDGLLEVLFRMAVTAAKRVKSEVTFSRGNSSVIDYAIRFLEGQGFSLEGKTCMVIGNGEMGRVAALALKEKNADVTVTVRQYKSGVVKIPEGCKRINYGERAELLGKCDLVVSATSSPNHTITKELVEKAGLLGPVVMIDLAVPRDIEQEVGMLDRITLYDMDSFQAPSLSVQMAESVGQAGAILEKYIDEFYGWLSGRDVITEIQKIKSCAVNDLNVRIEKIYKKAPLGEEDSNLLLEAVDAAAAKVVNKMLFGLKESLDQETFRACLQALEGLYGEC</sequence>
<feature type="binding site" evidence="8 10">
    <location>
        <begin position="112"/>
        <end position="114"/>
    </location>
    <ligand>
        <name>substrate</name>
    </ligand>
</feature>
<comment type="similarity">
    <text evidence="2 8 13">Belongs to the glutamyl-tRNA reductase family.</text>
</comment>
<dbReference type="NCBIfam" id="TIGR01035">
    <property type="entry name" value="hemA"/>
    <property type="match status" value="1"/>
</dbReference>
<feature type="site" description="Important for activity" evidence="8 12">
    <location>
        <position position="97"/>
    </location>
</feature>
<dbReference type="PANTHER" id="PTHR43013:SF1">
    <property type="entry name" value="GLUTAMYL-TRNA REDUCTASE"/>
    <property type="match status" value="1"/>
</dbReference>
<evidence type="ECO:0000256" key="12">
    <source>
        <dbReference type="PIRSR" id="PIRSR000445-4"/>
    </source>
</evidence>
<dbReference type="AlphaFoldDB" id="A0A173YMP5"/>
<evidence type="ECO:0000256" key="2">
    <source>
        <dbReference type="ARBA" id="ARBA00005916"/>
    </source>
</evidence>
<comment type="subunit">
    <text evidence="8">Homodimer.</text>
</comment>
<dbReference type="InterPro" id="IPR000343">
    <property type="entry name" value="4pyrrol_synth_GluRdtase"/>
</dbReference>
<dbReference type="Proteomes" id="UP000095651">
    <property type="component" value="Unassembled WGS sequence"/>
</dbReference>
<keyword evidence="4 8" id="KW-0521">NADP</keyword>
<dbReference type="PANTHER" id="PTHR43013">
    <property type="entry name" value="GLUTAMYL-TRNA REDUCTASE"/>
    <property type="match status" value="1"/>
</dbReference>
<evidence type="ECO:0000256" key="6">
    <source>
        <dbReference type="ARBA" id="ARBA00023244"/>
    </source>
</evidence>
<keyword evidence="5 8" id="KW-0560">Oxidoreductase</keyword>
<dbReference type="InterPro" id="IPR015896">
    <property type="entry name" value="4pyrrol_synth_GluRdtase_dimer"/>
</dbReference>
<comment type="pathway">
    <text evidence="1 8 13">Porphyrin-containing compound metabolism; protoporphyrin-IX biosynthesis; 5-aminolevulinate from L-glutamyl-tRNA(Glu): step 1/2.</text>
</comment>
<feature type="domain" description="Tetrapyrrole biosynthesis glutamyl-tRNA reductase dimerisation" evidence="14">
    <location>
        <begin position="311"/>
        <end position="408"/>
    </location>
</feature>
<dbReference type="HAMAP" id="MF_00087">
    <property type="entry name" value="Glu_tRNA_reductase"/>
    <property type="match status" value="1"/>
</dbReference>
<dbReference type="Pfam" id="PF05201">
    <property type="entry name" value="GlutR_N"/>
    <property type="match status" value="1"/>
</dbReference>
<feature type="domain" description="Glutamyl-tRNA reductase N-terminal" evidence="16">
    <location>
        <begin position="6"/>
        <end position="153"/>
    </location>
</feature>
<dbReference type="SUPFAM" id="SSF51735">
    <property type="entry name" value="NAD(P)-binding Rossmann-fold domains"/>
    <property type="match status" value="1"/>
</dbReference>
<evidence type="ECO:0000259" key="16">
    <source>
        <dbReference type="Pfam" id="PF05201"/>
    </source>
</evidence>
<dbReference type="Pfam" id="PF00745">
    <property type="entry name" value="GlutR_dimer"/>
    <property type="match status" value="1"/>
</dbReference>
<dbReference type="InterPro" id="IPR036291">
    <property type="entry name" value="NAD(P)-bd_dom_sf"/>
</dbReference>
<dbReference type="RefSeq" id="WP_055653057.1">
    <property type="nucleotide sequence ID" value="NZ_CABIXC010000001.1"/>
</dbReference>
<evidence type="ECO:0000256" key="5">
    <source>
        <dbReference type="ARBA" id="ARBA00023002"/>
    </source>
</evidence>
<dbReference type="EC" id="1.2.1.70" evidence="3 8"/>
<evidence type="ECO:0000256" key="10">
    <source>
        <dbReference type="PIRSR" id="PIRSR000445-2"/>
    </source>
</evidence>
<evidence type="ECO:0000256" key="4">
    <source>
        <dbReference type="ARBA" id="ARBA00022857"/>
    </source>
</evidence>
<dbReference type="InterPro" id="IPR036343">
    <property type="entry name" value="GluRdtase_N_sf"/>
</dbReference>
<proteinExistence type="inferred from homology"/>
<accession>A0A173YMP5</accession>
<comment type="domain">
    <text evidence="8">Possesses an unusual extended V-shaped dimeric structure with each monomer consisting of three distinct domains arranged along a curved 'spinal' alpha-helix. The N-terminal catalytic domain specifically recognizes the glutamate moiety of the substrate. The second domain is the NADPH-binding domain, and the third C-terminal domain is responsible for dimerization.</text>
</comment>
<gene>
    <name evidence="8 17" type="primary">hemA</name>
    <name evidence="17" type="ORF">ERS852407_00779</name>
</gene>
<evidence type="ECO:0000259" key="15">
    <source>
        <dbReference type="Pfam" id="PF01488"/>
    </source>
</evidence>
<dbReference type="Gene3D" id="3.40.50.720">
    <property type="entry name" value="NAD(P)-binding Rossmann-like Domain"/>
    <property type="match status" value="1"/>
</dbReference>
<dbReference type="UniPathway" id="UPA00251">
    <property type="reaction ID" value="UER00316"/>
</dbReference>
<dbReference type="PIRSF" id="PIRSF000445">
    <property type="entry name" value="4pyrrol_synth_GluRdtase"/>
    <property type="match status" value="1"/>
</dbReference>
<evidence type="ECO:0000256" key="9">
    <source>
        <dbReference type="PIRSR" id="PIRSR000445-1"/>
    </source>
</evidence>
<evidence type="ECO:0000256" key="3">
    <source>
        <dbReference type="ARBA" id="ARBA00012970"/>
    </source>
</evidence>
<comment type="miscellaneous">
    <text evidence="8">During catalysis, the active site Cys acts as a nucleophile attacking the alpha-carbonyl group of tRNA-bound glutamate with the formation of a thioester intermediate between enzyme and glutamate, and the concomitant release of tRNA(Glu). The thioester intermediate is finally reduced by direct hydride transfer from NADPH, to form the product GSA.</text>
</comment>
<feature type="binding site" evidence="8 10">
    <location>
        <position position="107"/>
    </location>
    <ligand>
        <name>substrate</name>
    </ligand>
</feature>
<dbReference type="EMBL" id="CYZE01000001">
    <property type="protein sequence ID" value="CUN64058.1"/>
    <property type="molecule type" value="Genomic_DNA"/>
</dbReference>
<keyword evidence="6 8" id="KW-0627">Porphyrin biosynthesis</keyword>
<comment type="function">
    <text evidence="8">Catalyzes the NADPH-dependent reduction of glutamyl-tRNA(Glu) to glutamate 1-semialdehyde (GSA).</text>
</comment>
<dbReference type="InterPro" id="IPR006151">
    <property type="entry name" value="Shikm_DH/Glu-tRNA_Rdtase"/>
</dbReference>
<feature type="binding site" evidence="8 10">
    <location>
        <position position="118"/>
    </location>
    <ligand>
        <name>substrate</name>
    </ligand>
</feature>
<dbReference type="SUPFAM" id="SSF69742">
    <property type="entry name" value="Glutamyl tRNA-reductase catalytic, N-terminal domain"/>
    <property type="match status" value="1"/>
</dbReference>
<evidence type="ECO:0000256" key="8">
    <source>
        <dbReference type="HAMAP-Rule" id="MF_00087"/>
    </source>
</evidence>
<dbReference type="FunFam" id="3.30.460.30:FF:000001">
    <property type="entry name" value="Glutamyl-tRNA reductase"/>
    <property type="match status" value="1"/>
</dbReference>
<evidence type="ECO:0000313" key="18">
    <source>
        <dbReference type="Proteomes" id="UP000095651"/>
    </source>
</evidence>
<feature type="binding site" evidence="8 11">
    <location>
        <begin position="187"/>
        <end position="192"/>
    </location>
    <ligand>
        <name>NADP(+)</name>
        <dbReference type="ChEBI" id="CHEBI:58349"/>
    </ligand>
</feature>
<dbReference type="InterPro" id="IPR015895">
    <property type="entry name" value="4pyrrol_synth_GluRdtase_N"/>
</dbReference>
<dbReference type="Gene3D" id="3.30.460.30">
    <property type="entry name" value="Glutamyl-tRNA reductase, N-terminal domain"/>
    <property type="match status" value="1"/>
</dbReference>
<feature type="domain" description="Quinate/shikimate 5-dehydrogenase/glutamyl-tRNA reductase" evidence="15">
    <location>
        <begin position="177"/>
        <end position="297"/>
    </location>
</feature>
<dbReference type="GO" id="GO:0008883">
    <property type="term" value="F:glutamyl-tRNA reductase activity"/>
    <property type="evidence" value="ECO:0007669"/>
    <property type="project" value="UniProtKB-UniRule"/>
</dbReference>
<organism evidence="17 18">
    <name type="scientific">Hungatella hathewayi</name>
    <dbReference type="NCBI Taxonomy" id="154046"/>
    <lineage>
        <taxon>Bacteria</taxon>
        <taxon>Bacillati</taxon>
        <taxon>Bacillota</taxon>
        <taxon>Clostridia</taxon>
        <taxon>Lachnospirales</taxon>
        <taxon>Lachnospiraceae</taxon>
        <taxon>Hungatella</taxon>
    </lineage>
</organism>
<comment type="catalytic activity">
    <reaction evidence="7 8 13">
        <text>(S)-4-amino-5-oxopentanoate + tRNA(Glu) + NADP(+) = L-glutamyl-tRNA(Glu) + NADPH + H(+)</text>
        <dbReference type="Rhea" id="RHEA:12344"/>
        <dbReference type="Rhea" id="RHEA-COMP:9663"/>
        <dbReference type="Rhea" id="RHEA-COMP:9680"/>
        <dbReference type="ChEBI" id="CHEBI:15378"/>
        <dbReference type="ChEBI" id="CHEBI:57501"/>
        <dbReference type="ChEBI" id="CHEBI:57783"/>
        <dbReference type="ChEBI" id="CHEBI:58349"/>
        <dbReference type="ChEBI" id="CHEBI:78442"/>
        <dbReference type="ChEBI" id="CHEBI:78520"/>
        <dbReference type="EC" id="1.2.1.70"/>
    </reaction>
</comment>
<dbReference type="GO" id="GO:0019353">
    <property type="term" value="P:protoporphyrinogen IX biosynthetic process from glutamate"/>
    <property type="evidence" value="ECO:0007669"/>
    <property type="project" value="TreeGrafter"/>
</dbReference>
<dbReference type="Pfam" id="PF01488">
    <property type="entry name" value="Shikimate_DH"/>
    <property type="match status" value="1"/>
</dbReference>
<feature type="binding site" evidence="8 10">
    <location>
        <begin position="49"/>
        <end position="52"/>
    </location>
    <ligand>
        <name>substrate</name>
    </ligand>
</feature>